<feature type="transmembrane region" description="Helical" evidence="12">
    <location>
        <begin position="63"/>
        <end position="83"/>
    </location>
</feature>
<dbReference type="RefSeq" id="XP_014255527.1">
    <property type="nucleotide sequence ID" value="XM_014400041.2"/>
</dbReference>
<dbReference type="GO" id="GO:0046923">
    <property type="term" value="F:ER retention sequence binding"/>
    <property type="evidence" value="ECO:0007669"/>
    <property type="project" value="InterPro"/>
</dbReference>
<evidence type="ECO:0000256" key="9">
    <source>
        <dbReference type="ARBA" id="ARBA00023136"/>
    </source>
</evidence>
<keyword evidence="4 12" id="KW-0812">Transmembrane</keyword>
<dbReference type="GeneID" id="106670047"/>
<evidence type="ECO:0000256" key="4">
    <source>
        <dbReference type="ARBA" id="ARBA00022692"/>
    </source>
</evidence>
<dbReference type="GO" id="GO:0006621">
    <property type="term" value="P:protein retention in ER lumen"/>
    <property type="evidence" value="ECO:0007669"/>
    <property type="project" value="InterPro"/>
</dbReference>
<dbReference type="PRINTS" id="PR00660">
    <property type="entry name" value="ERLUMENR"/>
</dbReference>
<comment type="subcellular location">
    <subcellularLocation>
        <location evidence="1">Endoplasmic reticulum membrane</location>
        <topology evidence="1">Multi-pass membrane protein</topology>
    </subcellularLocation>
</comment>
<evidence type="ECO:0000256" key="3">
    <source>
        <dbReference type="ARBA" id="ARBA00022448"/>
    </source>
</evidence>
<evidence type="ECO:0000256" key="2">
    <source>
        <dbReference type="ARBA" id="ARBA00010120"/>
    </source>
</evidence>
<feature type="compositionally biased region" description="Low complexity" evidence="11">
    <location>
        <begin position="255"/>
        <end position="270"/>
    </location>
</feature>
<keyword evidence="9 12" id="KW-0472">Membrane</keyword>
<dbReference type="OMA" id="YTIGMEN"/>
<keyword evidence="5" id="KW-0256">Endoplasmic reticulum</keyword>
<dbReference type="GO" id="GO:0005789">
    <property type="term" value="C:endoplasmic reticulum membrane"/>
    <property type="evidence" value="ECO:0007669"/>
    <property type="project" value="UniProtKB-SubCell"/>
</dbReference>
<feature type="region of interest" description="Disordered" evidence="11">
    <location>
        <begin position="255"/>
        <end position="277"/>
    </location>
</feature>
<evidence type="ECO:0000256" key="5">
    <source>
        <dbReference type="ARBA" id="ARBA00022824"/>
    </source>
</evidence>
<dbReference type="EnsemblMetazoa" id="XM_014400041.2">
    <property type="protein sequence ID" value="XP_014255527.1"/>
    <property type="gene ID" value="LOC106670047"/>
</dbReference>
<evidence type="ECO:0000256" key="8">
    <source>
        <dbReference type="ARBA" id="ARBA00022989"/>
    </source>
</evidence>
<dbReference type="AlphaFoldDB" id="A0A8I6S1Q9"/>
<evidence type="ECO:0000256" key="7">
    <source>
        <dbReference type="ARBA" id="ARBA00022927"/>
    </source>
</evidence>
<evidence type="ECO:0000256" key="1">
    <source>
        <dbReference type="ARBA" id="ARBA00004477"/>
    </source>
</evidence>
<keyword evidence="8 12" id="KW-1133">Transmembrane helix</keyword>
<evidence type="ECO:0000256" key="6">
    <source>
        <dbReference type="ARBA" id="ARBA00022892"/>
    </source>
</evidence>
<dbReference type="Pfam" id="PF00810">
    <property type="entry name" value="ER_lumen_recept"/>
    <property type="match status" value="1"/>
</dbReference>
<evidence type="ECO:0000256" key="11">
    <source>
        <dbReference type="SAM" id="MobiDB-lite"/>
    </source>
</evidence>
<dbReference type="PANTHER" id="PTHR10585">
    <property type="entry name" value="ER LUMEN PROTEIN RETAINING RECEPTOR"/>
    <property type="match status" value="1"/>
</dbReference>
<evidence type="ECO:0000313" key="13">
    <source>
        <dbReference type="EnsemblMetazoa" id="XP_014255527.1"/>
    </source>
</evidence>
<dbReference type="InterPro" id="IPR000133">
    <property type="entry name" value="ER_ret_rcpt"/>
</dbReference>
<feature type="transmembrane region" description="Helical" evidence="12">
    <location>
        <begin position="185"/>
        <end position="207"/>
    </location>
</feature>
<evidence type="ECO:0000256" key="12">
    <source>
        <dbReference type="SAM" id="Phobius"/>
    </source>
</evidence>
<protein>
    <submittedName>
        <fullName evidence="13">Uncharacterized protein</fullName>
    </submittedName>
</protein>
<organism evidence="13 14">
    <name type="scientific">Cimex lectularius</name>
    <name type="common">Bed bug</name>
    <name type="synonym">Acanthia lectularia</name>
    <dbReference type="NCBI Taxonomy" id="79782"/>
    <lineage>
        <taxon>Eukaryota</taxon>
        <taxon>Metazoa</taxon>
        <taxon>Ecdysozoa</taxon>
        <taxon>Arthropoda</taxon>
        <taxon>Hexapoda</taxon>
        <taxon>Insecta</taxon>
        <taxon>Pterygota</taxon>
        <taxon>Neoptera</taxon>
        <taxon>Paraneoptera</taxon>
        <taxon>Hemiptera</taxon>
        <taxon>Heteroptera</taxon>
        <taxon>Panheteroptera</taxon>
        <taxon>Cimicomorpha</taxon>
        <taxon>Cimicidae</taxon>
        <taxon>Cimex</taxon>
    </lineage>
</organism>
<reference evidence="13" key="1">
    <citation type="submission" date="2022-01" db="UniProtKB">
        <authorList>
            <consortium name="EnsemblMetazoa"/>
        </authorList>
    </citation>
    <scope>IDENTIFICATION</scope>
</reference>
<dbReference type="OrthoDB" id="7694678at2759"/>
<keyword evidence="3" id="KW-0813">Transport</keyword>
<feature type="transmembrane region" description="Helical" evidence="12">
    <location>
        <begin position="150"/>
        <end position="173"/>
    </location>
</feature>
<evidence type="ECO:0000313" key="14">
    <source>
        <dbReference type="Proteomes" id="UP000494040"/>
    </source>
</evidence>
<dbReference type="Proteomes" id="UP000494040">
    <property type="component" value="Unassembled WGS sequence"/>
</dbReference>
<dbReference type="KEGG" id="clec:106670047"/>
<feature type="transmembrane region" description="Helical" evidence="12">
    <location>
        <begin position="39"/>
        <end position="57"/>
    </location>
</feature>
<name>A0A8I6S1Q9_CIMLE</name>
<keyword evidence="10" id="KW-0675">Receptor</keyword>
<proteinExistence type="inferred from homology"/>
<comment type="similarity">
    <text evidence="2">Belongs to the ERD2 family.</text>
</comment>
<dbReference type="GO" id="GO:0016192">
    <property type="term" value="P:vesicle-mediated transport"/>
    <property type="evidence" value="ECO:0007669"/>
    <property type="project" value="UniProtKB-KW"/>
</dbReference>
<evidence type="ECO:0000256" key="10">
    <source>
        <dbReference type="ARBA" id="ARBA00023170"/>
    </source>
</evidence>
<keyword evidence="6" id="KW-0931">ER-Golgi transport</keyword>
<accession>A0A8I6S1Q9</accession>
<keyword evidence="14" id="KW-1185">Reference proteome</keyword>
<dbReference type="GO" id="GO:0015031">
    <property type="term" value="P:protein transport"/>
    <property type="evidence" value="ECO:0007669"/>
    <property type="project" value="UniProtKB-KW"/>
</dbReference>
<sequence length="277" mass="31676">MEIISYGAIIGDLCYFTATSILLIRFIKTKSCSGFSGKMQIIYSLVFTTKTTCLIFASPSVTLYYVLKTIILTVVSYIILYLMYRMYAKTYENEFDKFWIEAIIIFALCISLLESNDISSPESIMESFSGYLEALVLLPQVYFTYRSEGYYNVVSIYMLFLTIYNSLYILHWLHRYNSDGSWDPYTGYATFVGAFIGLSYFLLMFALKKEYGKPEILPYKPKPTLMHQNSLLESPLLKRSMPSSSSLCTVYTISQDGSSNSSSPNGSLQDFKIDGRY</sequence>
<feature type="transmembrane region" description="Helical" evidence="12">
    <location>
        <begin position="6"/>
        <end position="27"/>
    </location>
</feature>
<keyword evidence="7" id="KW-0653">Protein transport</keyword>